<sequence>MYYSDKQVEWEYVQPEQHPVLTAVGYAPISAQMGNTDSAKMLMAIKASKLDAYKELAEQVYGQRIDTQQSLANLVLKDNDLKASVEGVIRGAQVVKTYPVGEDVYATELSLDFQKVYDIYLSTARPRKIKEITYY</sequence>
<dbReference type="Pfam" id="PF02169">
    <property type="entry name" value="LPP20"/>
    <property type="match status" value="1"/>
</dbReference>
<evidence type="ECO:0000259" key="1">
    <source>
        <dbReference type="Pfam" id="PF02169"/>
    </source>
</evidence>
<feature type="domain" description="Lipoprotein LPP20-like" evidence="1">
    <location>
        <begin position="10"/>
        <end position="111"/>
    </location>
</feature>
<dbReference type="EMBL" id="AP027272">
    <property type="protein sequence ID" value="BDX07822.1"/>
    <property type="molecule type" value="Genomic_DNA"/>
</dbReference>
<evidence type="ECO:0000313" key="3">
    <source>
        <dbReference type="Proteomes" id="UP001333710"/>
    </source>
</evidence>
<accession>A0AA48HQI9</accession>
<gene>
    <name evidence="2" type="primary">flgP</name>
    <name evidence="2" type="ORF">MACH26_33430</name>
</gene>
<dbReference type="Proteomes" id="UP001333710">
    <property type="component" value="Chromosome"/>
</dbReference>
<dbReference type="InterPro" id="IPR024952">
    <property type="entry name" value="LPP20-like_dom"/>
</dbReference>
<name>A0AA48HQI9_9ALTE</name>
<evidence type="ECO:0000313" key="2">
    <source>
        <dbReference type="EMBL" id="BDX07822.1"/>
    </source>
</evidence>
<proteinExistence type="predicted"/>
<protein>
    <recommendedName>
        <fullName evidence="1">Lipoprotein LPP20-like domain-containing protein</fullName>
    </recommendedName>
</protein>
<reference evidence="2" key="1">
    <citation type="submission" date="2023-01" db="EMBL/GenBank/DDBJ databases">
        <title>Complete genome sequence of Planctobacterium marinum strain Dej080120_11.</title>
        <authorList>
            <person name="Ueki S."/>
            <person name="Maruyama F."/>
        </authorList>
    </citation>
    <scope>NUCLEOTIDE SEQUENCE</scope>
    <source>
        <strain evidence="2">Dej080120_11</strain>
    </source>
</reference>
<keyword evidence="3" id="KW-1185">Reference proteome</keyword>
<organism evidence="2 3">
    <name type="scientific">Planctobacterium marinum</name>
    <dbReference type="NCBI Taxonomy" id="1631968"/>
    <lineage>
        <taxon>Bacteria</taxon>
        <taxon>Pseudomonadati</taxon>
        <taxon>Pseudomonadota</taxon>
        <taxon>Gammaproteobacteria</taxon>
        <taxon>Alteromonadales</taxon>
        <taxon>Alteromonadaceae</taxon>
        <taxon>Planctobacterium</taxon>
    </lineage>
</organism>
<dbReference type="KEGG" id="pmaw:MACH26_33430"/>
<dbReference type="PIRSF" id="PIRSF028687">
    <property type="entry name" value="UCP028687"/>
    <property type="match status" value="1"/>
</dbReference>
<dbReference type="AlphaFoldDB" id="A0AA48HQI9"/>
<dbReference type="InterPro" id="IPR007293">
    <property type="entry name" value="FlgP"/>
</dbReference>